<evidence type="ECO:0000256" key="7">
    <source>
        <dbReference type="ARBA" id="ARBA00022927"/>
    </source>
</evidence>
<evidence type="ECO:0000256" key="4">
    <source>
        <dbReference type="ARBA" id="ARBA00022448"/>
    </source>
</evidence>
<dbReference type="InterPro" id="IPR028055">
    <property type="entry name" value="YidC/Oxa/ALB_C"/>
</dbReference>
<dbReference type="EMBL" id="JAEKJA010000005">
    <property type="protein sequence ID" value="MBJ3775387.1"/>
    <property type="molecule type" value="Genomic_DNA"/>
</dbReference>
<organism evidence="17 18">
    <name type="scientific">Acuticoccus mangrovi</name>
    <dbReference type="NCBI Taxonomy" id="2796142"/>
    <lineage>
        <taxon>Bacteria</taxon>
        <taxon>Pseudomonadati</taxon>
        <taxon>Pseudomonadota</taxon>
        <taxon>Alphaproteobacteria</taxon>
        <taxon>Hyphomicrobiales</taxon>
        <taxon>Amorphaceae</taxon>
        <taxon>Acuticoccus</taxon>
    </lineage>
</organism>
<dbReference type="CDD" id="cd19961">
    <property type="entry name" value="EcYidC-like_peri"/>
    <property type="match status" value="1"/>
</dbReference>
<dbReference type="PRINTS" id="PR00701">
    <property type="entry name" value="60KDINNERMP"/>
</dbReference>
<comment type="function">
    <text evidence="13">Required for the insertion and/or proper folding and/or complex formation of integral membrane proteins into the membrane. Involved in integration of membrane proteins that insert both dependently and independently of the Sec translocase complex, as well as at least some lipoproteins. Aids folding of multispanning membrane proteins.</text>
</comment>
<dbReference type="NCBIfam" id="NF002353">
    <property type="entry name" value="PRK01318.1-4"/>
    <property type="match status" value="1"/>
</dbReference>
<dbReference type="GO" id="GO:0032977">
    <property type="term" value="F:membrane insertase activity"/>
    <property type="evidence" value="ECO:0007669"/>
    <property type="project" value="InterPro"/>
</dbReference>
<evidence type="ECO:0000256" key="6">
    <source>
        <dbReference type="ARBA" id="ARBA00022692"/>
    </source>
</evidence>
<dbReference type="PRINTS" id="PR01900">
    <property type="entry name" value="YIDCPROTEIN"/>
</dbReference>
<comment type="similarity">
    <text evidence="2 13">Belongs to the OXA1/ALB3/YidC family. Type 1 subfamily.</text>
</comment>
<evidence type="ECO:0000256" key="13">
    <source>
        <dbReference type="HAMAP-Rule" id="MF_01810"/>
    </source>
</evidence>
<dbReference type="InterPro" id="IPR028053">
    <property type="entry name" value="Membr_insert_YidC_N"/>
</dbReference>
<dbReference type="Proteomes" id="UP000609531">
    <property type="component" value="Unassembled WGS sequence"/>
</dbReference>
<feature type="transmembrane region" description="Helical" evidence="13">
    <location>
        <begin position="514"/>
        <end position="534"/>
    </location>
</feature>
<evidence type="ECO:0000256" key="5">
    <source>
        <dbReference type="ARBA" id="ARBA00022475"/>
    </source>
</evidence>
<proteinExistence type="inferred from homology"/>
<comment type="subcellular location">
    <subcellularLocation>
        <location evidence="1">Cell inner membrane</location>
        <topology evidence="1">Multi-pass membrane protein</topology>
    </subcellularLocation>
    <subcellularLocation>
        <location evidence="13">Cell membrane</location>
        <topology evidence="13">Multi-pass membrane protein</topology>
    </subcellularLocation>
</comment>
<dbReference type="GO" id="GO:0051205">
    <property type="term" value="P:protein insertion into membrane"/>
    <property type="evidence" value="ECO:0007669"/>
    <property type="project" value="TreeGrafter"/>
</dbReference>
<keyword evidence="7 13" id="KW-0653">Protein transport</keyword>
<evidence type="ECO:0000259" key="15">
    <source>
        <dbReference type="Pfam" id="PF02096"/>
    </source>
</evidence>
<evidence type="ECO:0000256" key="14">
    <source>
        <dbReference type="SAM" id="MobiDB-lite"/>
    </source>
</evidence>
<dbReference type="NCBIfam" id="TIGR03592">
    <property type="entry name" value="yidC_oxa1_cterm"/>
    <property type="match status" value="1"/>
</dbReference>
<evidence type="ECO:0000256" key="12">
    <source>
        <dbReference type="ARBA" id="ARBA00033342"/>
    </source>
</evidence>
<dbReference type="GO" id="GO:0015031">
    <property type="term" value="P:protein transport"/>
    <property type="evidence" value="ECO:0007669"/>
    <property type="project" value="UniProtKB-KW"/>
</dbReference>
<comment type="caution">
    <text evidence="17">The sequence shown here is derived from an EMBL/GenBank/DDBJ whole genome shotgun (WGS) entry which is preliminary data.</text>
</comment>
<accession>A0A934IND1</accession>
<sequence length="615" mass="68238">MGDNRNMFLAIGLSLAVIILWQFFFIEPKMQAEREAQQVAQQSAETTTSPTATPNSAVSTGPSDIPSAPQSATSNGATPATAAVAPAAGVEAPRVPIDTPRVDGSISLVGARIDDVKLKDYHVTVDDESPEIVLLSPVGTAHPYFVETGWVPADTTLTVPASDTLWTLESGETLTPDTPVTLAWDNGAGLVFRRTISVDENYMFTVSQSVENTSDAAVTLYPYSRVRRQGEVKTSGFFILHEGMIGVVGDDGLVQTKYKDLQEAGVEKLSEASDGWLGITDKYWATAVIPDPGQTFTPRFLYAGSNGVPAYQADYMAAAVEIAPGTTGEAVNRVFAGAKETNLIRSYEQTLGIDRFNLLIDWGWFYFITKPMFFALDFVYGLVGNFGVAILIVTVMVKLLFFPLAQRAYVSMAKMKALQPKVQQMRERYKDDRMKQQQAMMEMYKKEKVNPLAGCIPIVIQIPVFFSLYKVLFVTIEMRHAPFFGWINDLSAPDPTTVFNLFGLIPWDPSTVPMIGHFLMLGVWPMIMGVSMWLQMKMNPTPPDPTQAMIFNWMPVFFTFLLASFPAGLVIYWAWNNSLSVTQQYVIMRRQGVKVELWDNIARLFRRSKKEKGAT</sequence>
<comment type="subunit">
    <text evidence="13">Interacts with the Sec translocase complex via SecD. Specifically interacts with transmembrane segments of nascent integral membrane proteins during membrane integration.</text>
</comment>
<evidence type="ECO:0000256" key="11">
    <source>
        <dbReference type="ARBA" id="ARBA00033245"/>
    </source>
</evidence>
<evidence type="ECO:0000313" key="18">
    <source>
        <dbReference type="Proteomes" id="UP000609531"/>
    </source>
</evidence>
<keyword evidence="10 13" id="KW-0143">Chaperone</keyword>
<dbReference type="InterPro" id="IPR001708">
    <property type="entry name" value="YidC/ALB3/OXA1/COX18"/>
</dbReference>
<protein>
    <recommendedName>
        <fullName evidence="3 13">Membrane protein insertase YidC</fullName>
    </recommendedName>
    <alternativeName>
        <fullName evidence="12 13">Foldase YidC</fullName>
    </alternativeName>
    <alternativeName>
        <fullName evidence="13">Membrane protein YidC</fullName>
    </alternativeName>
    <alternativeName>
        <fullName evidence="11 13">membrane integrase YidC</fullName>
    </alternativeName>
</protein>
<dbReference type="InterPro" id="IPR047196">
    <property type="entry name" value="YidC_ALB_C"/>
</dbReference>
<evidence type="ECO:0000256" key="8">
    <source>
        <dbReference type="ARBA" id="ARBA00022989"/>
    </source>
</evidence>
<dbReference type="Pfam" id="PF02096">
    <property type="entry name" value="60KD_IMP"/>
    <property type="match status" value="1"/>
</dbReference>
<keyword evidence="9 13" id="KW-0472">Membrane</keyword>
<dbReference type="Gene3D" id="2.70.98.90">
    <property type="match status" value="1"/>
</dbReference>
<reference evidence="17" key="1">
    <citation type="submission" date="2020-12" db="EMBL/GenBank/DDBJ databases">
        <title>Bacterial taxonomy.</title>
        <authorList>
            <person name="Pan X."/>
        </authorList>
    </citation>
    <scope>NUCLEOTIDE SEQUENCE</scope>
    <source>
        <strain evidence="17">B2012</strain>
    </source>
</reference>
<evidence type="ECO:0000256" key="2">
    <source>
        <dbReference type="ARBA" id="ARBA00010527"/>
    </source>
</evidence>
<feature type="compositionally biased region" description="Low complexity" evidence="14">
    <location>
        <begin position="37"/>
        <end position="60"/>
    </location>
</feature>
<dbReference type="CDD" id="cd20070">
    <property type="entry name" value="5TM_YidC_Alb3"/>
    <property type="match status" value="1"/>
</dbReference>
<dbReference type="AlphaFoldDB" id="A0A934IND1"/>
<dbReference type="RefSeq" id="WP_198881289.1">
    <property type="nucleotide sequence ID" value="NZ_JAEKJA010000005.1"/>
</dbReference>
<name>A0A934IND1_9HYPH</name>
<dbReference type="HAMAP" id="MF_01810">
    <property type="entry name" value="YidC_type1"/>
    <property type="match status" value="1"/>
</dbReference>
<dbReference type="NCBIfam" id="TIGR03593">
    <property type="entry name" value="yidC_nterm"/>
    <property type="match status" value="1"/>
</dbReference>
<dbReference type="GO" id="GO:0005886">
    <property type="term" value="C:plasma membrane"/>
    <property type="evidence" value="ECO:0007669"/>
    <property type="project" value="UniProtKB-SubCell"/>
</dbReference>
<keyword evidence="5 13" id="KW-1003">Cell membrane</keyword>
<feature type="transmembrane region" description="Helical" evidence="13">
    <location>
        <begin position="555"/>
        <end position="575"/>
    </location>
</feature>
<dbReference type="Pfam" id="PF14849">
    <property type="entry name" value="YidC_periplas"/>
    <property type="match status" value="1"/>
</dbReference>
<evidence type="ECO:0000313" key="17">
    <source>
        <dbReference type="EMBL" id="MBJ3775387.1"/>
    </source>
</evidence>
<evidence type="ECO:0000256" key="10">
    <source>
        <dbReference type="ARBA" id="ARBA00023186"/>
    </source>
</evidence>
<evidence type="ECO:0000256" key="1">
    <source>
        <dbReference type="ARBA" id="ARBA00004429"/>
    </source>
</evidence>
<evidence type="ECO:0000259" key="16">
    <source>
        <dbReference type="Pfam" id="PF14849"/>
    </source>
</evidence>
<feature type="transmembrane region" description="Helical" evidence="13">
    <location>
        <begin position="386"/>
        <end position="405"/>
    </location>
</feature>
<dbReference type="InterPro" id="IPR019998">
    <property type="entry name" value="Membr_insert_YidC"/>
</dbReference>
<keyword evidence="6 13" id="KW-0812">Transmembrane</keyword>
<gene>
    <name evidence="13 17" type="primary">yidC</name>
    <name evidence="17" type="ORF">JCR33_06795</name>
</gene>
<evidence type="ECO:0000256" key="9">
    <source>
        <dbReference type="ARBA" id="ARBA00023136"/>
    </source>
</evidence>
<dbReference type="InterPro" id="IPR038221">
    <property type="entry name" value="YidC_periplasmic_sf"/>
</dbReference>
<feature type="region of interest" description="Disordered" evidence="14">
    <location>
        <begin position="36"/>
        <end position="80"/>
    </location>
</feature>
<keyword evidence="18" id="KW-1185">Reference proteome</keyword>
<evidence type="ECO:0000256" key="3">
    <source>
        <dbReference type="ARBA" id="ARBA00015325"/>
    </source>
</evidence>
<feature type="domain" description="Membrane insertase YidC N-terminal" evidence="16">
    <location>
        <begin position="94"/>
        <end position="374"/>
    </location>
</feature>
<feature type="domain" description="Membrane insertase YidC/Oxa/ALB C-terminal" evidence="15">
    <location>
        <begin position="386"/>
        <end position="589"/>
    </location>
</feature>
<feature type="transmembrane region" description="Helical" evidence="13">
    <location>
        <begin position="6"/>
        <end position="26"/>
    </location>
</feature>
<dbReference type="PANTHER" id="PTHR12428">
    <property type="entry name" value="OXA1"/>
    <property type="match status" value="1"/>
</dbReference>
<keyword evidence="8 13" id="KW-1133">Transmembrane helix</keyword>
<feature type="transmembrane region" description="Helical" evidence="13">
    <location>
        <begin position="449"/>
        <end position="469"/>
    </location>
</feature>
<dbReference type="PANTHER" id="PTHR12428:SF65">
    <property type="entry name" value="CYTOCHROME C OXIDASE ASSEMBLY PROTEIN COX18, MITOCHONDRIAL"/>
    <property type="match status" value="1"/>
</dbReference>
<keyword evidence="4 13" id="KW-0813">Transport</keyword>